<dbReference type="RefSeq" id="WP_109253244.1">
    <property type="nucleotide sequence ID" value="NZ_QEXV01000004.1"/>
</dbReference>
<sequence>MSGLSKLDALTALAKEKSSDRRRELLREVTDLFFDTEAEAGSSVQSQFGEILSVLASQAAQDARVELSRRFADAEAAPRDLILQLARDAIEVAAPVLQGSSALSEEDLVAIVEEASQQHMRAISQREDVSEKVSEAIVEHGDDETVATLVSNDNASLSRRVYEEVTRRAQESETLQAPLVGRQDTPPDLLNDLLVVVKSTLRETILQRFDGLEPKALEDALAASDARLRARLAEDKDIAEAEKFVATKSMRKELNGSLLASLLRERKHVHFCVAFAELAGVDFSAAKRALDHESLDPLALICKAANFERPLFVTLAMLREGDRRDAFAAAEDYGRHYDAIEPAVAERAMRFWRMRRDMAAA</sequence>
<evidence type="ECO:0008006" key="3">
    <source>
        <dbReference type="Google" id="ProtNLM"/>
    </source>
</evidence>
<protein>
    <recommendedName>
        <fullName evidence="3">DUF2336 domain-containing protein</fullName>
    </recommendedName>
</protein>
<dbReference type="Proteomes" id="UP000245168">
    <property type="component" value="Unassembled WGS sequence"/>
</dbReference>
<dbReference type="InterPro" id="IPR019285">
    <property type="entry name" value="DUF2336"/>
</dbReference>
<reference evidence="2" key="1">
    <citation type="submission" date="2018-05" db="EMBL/GenBank/DDBJ databases">
        <authorList>
            <person name="Liu B.-T."/>
        </authorList>
    </citation>
    <scope>NUCLEOTIDE SEQUENCE [LARGE SCALE GENOMIC DNA]</scope>
    <source>
        <strain evidence="2">WD6-1</strain>
    </source>
</reference>
<dbReference type="Pfam" id="PF10098">
    <property type="entry name" value="DUF2336"/>
    <property type="match status" value="1"/>
</dbReference>
<dbReference type="OrthoDB" id="8433768at2"/>
<dbReference type="AlphaFoldDB" id="A0A2U2BSP7"/>
<name>A0A2U2BSP7_9PROT</name>
<organism evidence="1 2">
    <name type="scientific">Marinicauda salina</name>
    <dbReference type="NCBI Taxonomy" id="2135793"/>
    <lineage>
        <taxon>Bacteria</taxon>
        <taxon>Pseudomonadati</taxon>
        <taxon>Pseudomonadota</taxon>
        <taxon>Alphaproteobacteria</taxon>
        <taxon>Maricaulales</taxon>
        <taxon>Maricaulaceae</taxon>
        <taxon>Marinicauda</taxon>
    </lineage>
</organism>
<dbReference type="EMBL" id="QEXV01000004">
    <property type="protein sequence ID" value="PWE17020.1"/>
    <property type="molecule type" value="Genomic_DNA"/>
</dbReference>
<keyword evidence="2" id="KW-1185">Reference proteome</keyword>
<evidence type="ECO:0000313" key="2">
    <source>
        <dbReference type="Proteomes" id="UP000245168"/>
    </source>
</evidence>
<evidence type="ECO:0000313" key="1">
    <source>
        <dbReference type="EMBL" id="PWE17020.1"/>
    </source>
</evidence>
<comment type="caution">
    <text evidence="1">The sequence shown here is derived from an EMBL/GenBank/DDBJ whole genome shotgun (WGS) entry which is preliminary data.</text>
</comment>
<gene>
    <name evidence="1" type="ORF">DDZ18_09960</name>
</gene>
<proteinExistence type="predicted"/>
<accession>A0A2U2BSP7</accession>